<gene>
    <name evidence="3" type="ORF">CEE37_12405</name>
</gene>
<dbReference type="InterPro" id="IPR006626">
    <property type="entry name" value="PbH1"/>
</dbReference>
<dbReference type="Pfam" id="PF13229">
    <property type="entry name" value="Beta_helix"/>
    <property type="match status" value="2"/>
</dbReference>
<dbReference type="NCBIfam" id="NF041518">
    <property type="entry name" value="choice_anch_Q"/>
    <property type="match status" value="1"/>
</dbReference>
<dbReference type="AlphaFoldDB" id="A0A532UUE4"/>
<dbReference type="PANTHER" id="PTHR11319">
    <property type="entry name" value="G PROTEIN-COUPLED RECEPTOR-RELATED"/>
    <property type="match status" value="1"/>
</dbReference>
<organism evidence="3 4">
    <name type="scientific">candidate division LCP-89 bacterium B3_LCP</name>
    <dbReference type="NCBI Taxonomy" id="2012998"/>
    <lineage>
        <taxon>Bacteria</taxon>
        <taxon>Pseudomonadati</taxon>
        <taxon>Bacteria division LCP-89</taxon>
    </lineage>
</organism>
<comment type="caution">
    <text evidence="3">The sequence shown here is derived from an EMBL/GenBank/DDBJ whole genome shotgun (WGS) entry which is preliminary data.</text>
</comment>
<sequence length="1058" mass="114009">MYLRNTVLGIIGIIVLFVSVATVYAQPYGMGALREYELPDWIKPSPIQPADYLDESCDLSPNFPPVGNQGGQGSCTAFATAYYYKSYQEWQEHGWDLEDLNHRFSPAFVYNQINGGNDVGSYPSDAFLLLTELGCASWAQMPYTDQNCTTQPNEETYYTAIPYRSQDVYYIDLYDDLDVLKNHLLDGNAAAFAFSVYDNFNNISNFNNIYCASQVVGTNPGGHCVTFCGFDDSLETADGYGAFKVANSWGSGWGDGGYFWITYQAVQVDTITWQWGYYCTDRTDYQPTVLGVFRCEHDDRYACQYQFGIGDYNDPLWSEDFFDWYANANTARTYPASNIVIDLTDGVSYLDPLMQNQLYMRVHDRRTGNNLDGQIIDFTAVESTWPASNSSLDPPVPIPDDTLYAYATLEITQGSGTTILGEVSGTWSPENNPYYVMGDITIPEGSTLTIEPGTQVMFLEYGGLNVENGANLQAVGTTDDPILFSPLIYAIGWHGIRFDNASDASRIEYCNLRYGKAIGDGTDECGGAIFCSETNPMIVNNNIEFCTAAYGGAIFCLNSNPEISSNTITFNTAAEDGGGIYLQSSNPNIIDNTITDNHAYDGAAIYNLESSPQITDNTFTDNNAEYNGGAVLCSGAIPQISTNSFSGNEAGADGGAILGVETILQITENVFNSNSSNHGGAISCLDSDVTVESNQFQANTSMEGGAIYGNNGITIIDDNIFTENNAPTGGAIRSHTAEMVITSNTFDNNTGSNGGAFNGWFAEGTISENSFSGNQAIGSGGAIFLFMSDLELVNNLIAQNNGNSGGGIYLLGADPVIINNTICNNTSLGDGGGIGSANGSDPMVMNSIIYGNSNDQIYLDAISFCTAVYCDVDGGWEGMGNIDEDPAFLGAPDYHLTDDSPCLSAGNTFYELGGNSYSAPEIDIEGNPRPNPAGSDPDMGAYEMGPPVGVAARESAELPDRYSLYQNAPNPFNPVTVISFDLPVASFVELEVFDISGRNIGTSLCAYLGSHGGLPLQSWYPAGKHEVTFNGSGLASGIYIYRIQAGSFSAVNKMVLVK</sequence>
<dbReference type="InterPro" id="IPR000668">
    <property type="entry name" value="Peptidase_C1A_C"/>
</dbReference>
<feature type="domain" description="Peptidase C1A papain C-terminal" evidence="2">
    <location>
        <begin position="53"/>
        <end position="270"/>
    </location>
</feature>
<evidence type="ECO:0000313" key="4">
    <source>
        <dbReference type="Proteomes" id="UP000319619"/>
    </source>
</evidence>
<dbReference type="CDD" id="cd02619">
    <property type="entry name" value="Peptidase_C1"/>
    <property type="match status" value="1"/>
</dbReference>
<dbReference type="SMART" id="SM00645">
    <property type="entry name" value="Pept_C1"/>
    <property type="match status" value="1"/>
</dbReference>
<dbReference type="Proteomes" id="UP000319619">
    <property type="component" value="Unassembled WGS sequence"/>
</dbReference>
<dbReference type="InterPro" id="IPR059226">
    <property type="entry name" value="Choice_anch_Q_dom"/>
</dbReference>
<dbReference type="EMBL" id="NJBN01000009">
    <property type="protein sequence ID" value="TKJ38559.1"/>
    <property type="molecule type" value="Genomic_DNA"/>
</dbReference>
<dbReference type="Pfam" id="PF00112">
    <property type="entry name" value="Peptidase_C1"/>
    <property type="match status" value="1"/>
</dbReference>
<evidence type="ECO:0000313" key="3">
    <source>
        <dbReference type="EMBL" id="TKJ38559.1"/>
    </source>
</evidence>
<dbReference type="InterPro" id="IPR011050">
    <property type="entry name" value="Pectin_lyase_fold/virulence"/>
</dbReference>
<dbReference type="SUPFAM" id="SSF51126">
    <property type="entry name" value="Pectin lyase-like"/>
    <property type="match status" value="2"/>
</dbReference>
<dbReference type="PANTHER" id="PTHR11319:SF35">
    <property type="entry name" value="OUTER MEMBRANE PROTEIN PMPC-RELATED"/>
    <property type="match status" value="1"/>
</dbReference>
<reference evidence="3 4" key="1">
    <citation type="submission" date="2017-06" db="EMBL/GenBank/DDBJ databases">
        <title>Novel microbial phyla capable of carbon fixation and sulfur reduction in deep-sea sediments.</title>
        <authorList>
            <person name="Huang J."/>
            <person name="Baker B."/>
            <person name="Wang Y."/>
        </authorList>
    </citation>
    <scope>NUCLEOTIDE SEQUENCE [LARGE SCALE GENOMIC DNA]</scope>
    <source>
        <strain evidence="3">B3_LCP</strain>
    </source>
</reference>
<dbReference type="Gene3D" id="2.160.20.10">
    <property type="entry name" value="Single-stranded right-handed beta-helix, Pectin lyase-like"/>
    <property type="match status" value="2"/>
</dbReference>
<dbReference type="NCBIfam" id="TIGR03804">
    <property type="entry name" value="para_beta_helix"/>
    <property type="match status" value="1"/>
</dbReference>
<dbReference type="SMART" id="SM00710">
    <property type="entry name" value="PbH1"/>
    <property type="match status" value="8"/>
</dbReference>
<dbReference type="InterPro" id="IPR022441">
    <property type="entry name" value="Para_beta_helix_rpt-2"/>
</dbReference>
<dbReference type="InterPro" id="IPR039448">
    <property type="entry name" value="Beta_helix"/>
</dbReference>
<evidence type="ECO:0000256" key="1">
    <source>
        <dbReference type="SAM" id="MobiDB-lite"/>
    </source>
</evidence>
<dbReference type="InterPro" id="IPR038765">
    <property type="entry name" value="Papain-like_cys_pep_sf"/>
</dbReference>
<dbReference type="Gene3D" id="3.90.70.10">
    <property type="entry name" value="Cysteine proteinases"/>
    <property type="match status" value="1"/>
</dbReference>
<dbReference type="GO" id="GO:0008234">
    <property type="term" value="F:cysteine-type peptidase activity"/>
    <property type="evidence" value="ECO:0007669"/>
    <property type="project" value="InterPro"/>
</dbReference>
<dbReference type="SUPFAM" id="SSF54001">
    <property type="entry name" value="Cysteine proteinases"/>
    <property type="match status" value="1"/>
</dbReference>
<name>A0A532UUE4_UNCL8</name>
<accession>A0A532UUE4</accession>
<protein>
    <recommendedName>
        <fullName evidence="2">Peptidase C1A papain C-terminal domain-containing protein</fullName>
    </recommendedName>
</protein>
<feature type="region of interest" description="Disordered" evidence="1">
    <location>
        <begin position="922"/>
        <end position="946"/>
    </location>
</feature>
<dbReference type="GO" id="GO:0006508">
    <property type="term" value="P:proteolysis"/>
    <property type="evidence" value="ECO:0007669"/>
    <property type="project" value="InterPro"/>
</dbReference>
<dbReference type="InterPro" id="IPR012334">
    <property type="entry name" value="Pectin_lyas_fold"/>
</dbReference>
<evidence type="ECO:0000259" key="2">
    <source>
        <dbReference type="SMART" id="SM00645"/>
    </source>
</evidence>
<proteinExistence type="predicted"/>